<gene>
    <name evidence="1" type="ORF">TU35_002815</name>
</gene>
<evidence type="ECO:0000313" key="1">
    <source>
        <dbReference type="EMBL" id="MFB6490173.1"/>
    </source>
</evidence>
<reference evidence="1" key="1">
    <citation type="submission" date="2024-07" db="EMBL/GenBank/DDBJ databases">
        <title>Metagenome and Metagenome-Assembled Genomes of Archaea from a hot spring from the geothermal field of Los Azufres, Mexico.</title>
        <authorList>
            <person name="Marin-Paredes R."/>
            <person name="Martinez-Romero E."/>
            <person name="Servin-Garciduenas L.E."/>
        </authorList>
    </citation>
    <scope>NUCLEOTIDE SEQUENCE</scope>
</reference>
<comment type="caution">
    <text evidence="1">The sequence shown here is derived from an EMBL/GenBank/DDBJ whole genome shotgun (WGS) entry which is preliminary data.</text>
</comment>
<name>A0ACC6UZP3_9CREN</name>
<organism evidence="1 2">
    <name type="scientific">Thermoproteus sp. AZ2</name>
    <dbReference type="NCBI Taxonomy" id="1609232"/>
    <lineage>
        <taxon>Archaea</taxon>
        <taxon>Thermoproteota</taxon>
        <taxon>Thermoprotei</taxon>
        <taxon>Thermoproteales</taxon>
        <taxon>Thermoproteaceae</taxon>
        <taxon>Thermoproteus</taxon>
    </lineage>
</organism>
<accession>A0ACC6UZP3</accession>
<dbReference type="Proteomes" id="UP000033636">
    <property type="component" value="Unassembled WGS sequence"/>
</dbReference>
<sequence>MIELDTVLVPDEVLELAGPDAMVEAPPGFKWVALEIAKRTGAKISGRPVWGSCDVGLADAAALGLRRVVHLGHGVPPNIASILRANTRGEVEKIGVDAYRLAAERLEAYFLPVYYKPPVEAPRPPSGKLYFPVPYRLIAERLSSQYSMPMAKDPITGCWVGERPEGAAVVVAAGYFYPLTLKLFYPSAEVWGYDPFSGRAFSVEERYRKLAGLKARAYAVEGRRGLVVVSRKPGQMLLKRAEELAESRGWAVVVLDEASPELIDDLGADLVINTACPRIGFDDLDRLRTPVLNLHEAEGRPFSYP</sequence>
<dbReference type="EMBL" id="JZWT02000005">
    <property type="protein sequence ID" value="MFB6490173.1"/>
    <property type="molecule type" value="Genomic_DNA"/>
</dbReference>
<proteinExistence type="predicted"/>
<evidence type="ECO:0000313" key="2">
    <source>
        <dbReference type="Proteomes" id="UP000033636"/>
    </source>
</evidence>
<protein>
    <submittedName>
        <fullName evidence="1">Diphthamide synthesis protein</fullName>
    </submittedName>
</protein>